<dbReference type="OrthoDB" id="9773478at2"/>
<proteinExistence type="predicted"/>
<sequence>MKLNADLGESYGHWQFDADADIMPYIDMANIACGGHAGDPIVMHKTIILAANHGVLIGAHPSYPDLQGFGRRSMRVPPEELILIIQAQVATLDGLAKCQGQVLNHVKPHGALYNDMMADSSVRKAVFSAIAGFYIDLPLVVQAGSQNQALRIEAQEFGITLLFEAFCDRLYLDSGLLMPRSDPKAVLSAVESVEQARRLIQCNEVITPSGAVLCIQADTICVHGDTPEAMQTAEKIRVLLQDQ</sequence>
<dbReference type="InterPro" id="IPR011330">
    <property type="entry name" value="Glyco_hydro/deAcase_b/a-brl"/>
</dbReference>
<organism evidence="1 2">
    <name type="scientific">Brumicola pallidula DSM 14239 = ACAM 615</name>
    <dbReference type="NCBI Taxonomy" id="1121922"/>
    <lineage>
        <taxon>Bacteria</taxon>
        <taxon>Pseudomonadati</taxon>
        <taxon>Pseudomonadota</taxon>
        <taxon>Gammaproteobacteria</taxon>
        <taxon>Alteromonadales</taxon>
        <taxon>Alteromonadaceae</taxon>
        <taxon>Brumicola</taxon>
    </lineage>
</organism>
<dbReference type="InterPro" id="IPR005501">
    <property type="entry name" value="LamB/YcsF/PxpA-like"/>
</dbReference>
<dbReference type="Proteomes" id="UP000006251">
    <property type="component" value="Unassembled WGS sequence"/>
</dbReference>
<protein>
    <submittedName>
        <fullName evidence="1">Uncharacterized protein</fullName>
    </submittedName>
</protein>
<gene>
    <name evidence="1" type="ORF">GPAL_1270</name>
</gene>
<keyword evidence="2" id="KW-1185">Reference proteome</keyword>
<dbReference type="GO" id="GO:0005975">
    <property type="term" value="P:carbohydrate metabolic process"/>
    <property type="evidence" value="ECO:0007669"/>
    <property type="project" value="InterPro"/>
</dbReference>
<dbReference type="NCBIfam" id="NF003816">
    <property type="entry name" value="PRK05406.1-5"/>
    <property type="match status" value="1"/>
</dbReference>
<comment type="caution">
    <text evidence="1">The sequence shown here is derived from an EMBL/GenBank/DDBJ whole genome shotgun (WGS) entry which is preliminary data.</text>
</comment>
<reference evidence="2" key="1">
    <citation type="journal article" date="2014" name="Environ. Microbiol.">
        <title>Comparative genomics of the marine bacterial genus Glaciecola reveals the high degree of genomic diversity and genomic characteristic for cold adaptation.</title>
        <authorList>
            <person name="Qin Q.L."/>
            <person name="Xie B.B."/>
            <person name="Yu Y."/>
            <person name="Shu Y.L."/>
            <person name="Rong J.C."/>
            <person name="Zhang Y.J."/>
            <person name="Zhao D.L."/>
            <person name="Chen X.L."/>
            <person name="Zhang X.Y."/>
            <person name="Chen B."/>
            <person name="Zhou B.C."/>
            <person name="Zhang Y.Z."/>
        </authorList>
    </citation>
    <scope>NUCLEOTIDE SEQUENCE [LARGE SCALE GENOMIC DNA]</scope>
    <source>
        <strain evidence="2">ACAM 615</strain>
    </source>
</reference>
<dbReference type="Pfam" id="PF03746">
    <property type="entry name" value="LamB_YcsF"/>
    <property type="match status" value="1"/>
</dbReference>
<dbReference type="SUPFAM" id="SSF88713">
    <property type="entry name" value="Glycoside hydrolase/deacetylase"/>
    <property type="match status" value="1"/>
</dbReference>
<dbReference type="EMBL" id="BAEQ01000023">
    <property type="protein sequence ID" value="GAC28143.1"/>
    <property type="molecule type" value="Genomic_DNA"/>
</dbReference>
<name>K6ZGV0_9ALTE</name>
<dbReference type="CDD" id="cd10787">
    <property type="entry name" value="LamB_YcsF_like"/>
    <property type="match status" value="1"/>
</dbReference>
<dbReference type="PANTHER" id="PTHR30292">
    <property type="entry name" value="UNCHARACTERIZED PROTEIN YBGL-RELATED"/>
    <property type="match status" value="1"/>
</dbReference>
<evidence type="ECO:0000313" key="2">
    <source>
        <dbReference type="Proteomes" id="UP000006251"/>
    </source>
</evidence>
<dbReference type="STRING" id="1121922.GCA_000428905_00588"/>
<dbReference type="AlphaFoldDB" id="K6ZGV0"/>
<accession>K6ZGV0</accession>
<dbReference type="PANTHER" id="PTHR30292:SF0">
    <property type="entry name" value="5-OXOPROLINASE SUBUNIT A"/>
    <property type="match status" value="1"/>
</dbReference>
<evidence type="ECO:0000313" key="1">
    <source>
        <dbReference type="EMBL" id="GAC28143.1"/>
    </source>
</evidence>
<dbReference type="NCBIfam" id="NF003814">
    <property type="entry name" value="PRK05406.1-3"/>
    <property type="match status" value="1"/>
</dbReference>
<dbReference type="RefSeq" id="WP_006010117.1">
    <property type="nucleotide sequence ID" value="NZ_BAEQ01000023.1"/>
</dbReference>
<dbReference type="Gene3D" id="3.20.20.370">
    <property type="entry name" value="Glycoside hydrolase/deacetylase"/>
    <property type="match status" value="1"/>
</dbReference>